<dbReference type="GO" id="GO:0005737">
    <property type="term" value="C:cytoplasm"/>
    <property type="evidence" value="ECO:0007669"/>
    <property type="project" value="TreeGrafter"/>
</dbReference>
<evidence type="ECO:0000256" key="1">
    <source>
        <dbReference type="ARBA" id="ARBA00004604"/>
    </source>
</evidence>
<reference evidence="6 7" key="1">
    <citation type="submission" date="2023-03" db="EMBL/GenBank/DDBJ databases">
        <title>Genome insight into feeding habits of ladybird beetles.</title>
        <authorList>
            <person name="Li H.-S."/>
            <person name="Huang Y.-H."/>
            <person name="Pang H."/>
        </authorList>
    </citation>
    <scope>NUCLEOTIDE SEQUENCE [LARGE SCALE GENOMIC DNA]</scope>
    <source>
        <strain evidence="6">SYSU_2023b</strain>
        <tissue evidence="6">Whole body</tissue>
    </source>
</reference>
<evidence type="ECO:0008006" key="8">
    <source>
        <dbReference type="Google" id="ProtNLM"/>
    </source>
</evidence>
<keyword evidence="2" id="KW-0963">Cytoplasm</keyword>
<gene>
    <name evidence="6" type="ORF">WA026_012713</name>
</gene>
<dbReference type="Gene3D" id="2.40.50.100">
    <property type="match status" value="1"/>
</dbReference>
<dbReference type="PANTHER" id="PTHR12686">
    <property type="entry name" value="3'-5' EXORIBONUCLEASE CSL4-RELATED"/>
    <property type="match status" value="1"/>
</dbReference>
<proteinExistence type="predicted"/>
<dbReference type="GO" id="GO:0003723">
    <property type="term" value="F:RNA binding"/>
    <property type="evidence" value="ECO:0007669"/>
    <property type="project" value="InterPro"/>
</dbReference>
<organism evidence="6 7">
    <name type="scientific">Henosepilachna vigintioctopunctata</name>
    <dbReference type="NCBI Taxonomy" id="420089"/>
    <lineage>
        <taxon>Eukaryota</taxon>
        <taxon>Metazoa</taxon>
        <taxon>Ecdysozoa</taxon>
        <taxon>Arthropoda</taxon>
        <taxon>Hexapoda</taxon>
        <taxon>Insecta</taxon>
        <taxon>Pterygota</taxon>
        <taxon>Neoptera</taxon>
        <taxon>Endopterygota</taxon>
        <taxon>Coleoptera</taxon>
        <taxon>Polyphaga</taxon>
        <taxon>Cucujiformia</taxon>
        <taxon>Coccinelloidea</taxon>
        <taxon>Coccinellidae</taxon>
        <taxon>Epilachninae</taxon>
        <taxon>Epilachnini</taxon>
        <taxon>Henosepilachna</taxon>
    </lineage>
</organism>
<dbReference type="Proteomes" id="UP001431783">
    <property type="component" value="Unassembled WGS sequence"/>
</dbReference>
<dbReference type="AlphaFoldDB" id="A0AAW1TXT7"/>
<dbReference type="Pfam" id="PF14382">
    <property type="entry name" value="ECR1_N"/>
    <property type="match status" value="1"/>
</dbReference>
<accession>A0AAW1TXT7</accession>
<evidence type="ECO:0000259" key="5">
    <source>
        <dbReference type="Pfam" id="PF14382"/>
    </source>
</evidence>
<dbReference type="SUPFAM" id="SSF110324">
    <property type="entry name" value="Ribosomal L27 protein-like"/>
    <property type="match status" value="1"/>
</dbReference>
<feature type="domain" description="Exosome complex component N-terminal" evidence="5">
    <location>
        <begin position="7"/>
        <end position="45"/>
    </location>
</feature>
<comment type="subcellular location">
    <subcellularLocation>
        <location evidence="1">Nucleus</location>
        <location evidence="1">Nucleolus</location>
    </subcellularLocation>
</comment>
<dbReference type="EMBL" id="JARQZJ010000036">
    <property type="protein sequence ID" value="KAK9876402.1"/>
    <property type="molecule type" value="Genomic_DNA"/>
</dbReference>
<evidence type="ECO:0000313" key="7">
    <source>
        <dbReference type="Proteomes" id="UP001431783"/>
    </source>
</evidence>
<dbReference type="GO" id="GO:0000176">
    <property type="term" value="C:nuclear exosome (RNase complex)"/>
    <property type="evidence" value="ECO:0007669"/>
    <property type="project" value="TreeGrafter"/>
</dbReference>
<evidence type="ECO:0000256" key="3">
    <source>
        <dbReference type="ARBA" id="ARBA00022835"/>
    </source>
</evidence>
<dbReference type="InterPro" id="IPR039771">
    <property type="entry name" value="Csl4"/>
</dbReference>
<dbReference type="Pfam" id="PF10447">
    <property type="entry name" value="EXOSC1"/>
    <property type="match status" value="1"/>
</dbReference>
<evidence type="ECO:0000313" key="6">
    <source>
        <dbReference type="EMBL" id="KAK9876402.1"/>
    </source>
</evidence>
<name>A0AAW1TXT7_9CUCU</name>
<dbReference type="GO" id="GO:0005730">
    <property type="term" value="C:nucleolus"/>
    <property type="evidence" value="ECO:0007669"/>
    <property type="project" value="UniProtKB-SubCell"/>
</dbReference>
<dbReference type="FunFam" id="2.40.50.140:FF:000198">
    <property type="entry name" value="Exosome complex component CSL4"/>
    <property type="match status" value="1"/>
</dbReference>
<keyword evidence="3" id="KW-0271">Exosome</keyword>
<dbReference type="InterPro" id="IPR025721">
    <property type="entry name" value="Exosome_cplx_N_dom"/>
</dbReference>
<evidence type="ECO:0000256" key="2">
    <source>
        <dbReference type="ARBA" id="ARBA00022490"/>
    </source>
</evidence>
<dbReference type="InterPro" id="IPR012340">
    <property type="entry name" value="NA-bd_OB-fold"/>
</dbReference>
<dbReference type="SUPFAM" id="SSF50249">
    <property type="entry name" value="Nucleic acid-binding proteins"/>
    <property type="match status" value="1"/>
</dbReference>
<sequence>MEKQNLICLPGQRLSLCDKTHTSGKGTYDRRGYIYSNISGIVDVVIKDGIKILEVHSPGLQTIVPAQGDVVTAQISIITQQYCKCYIKCIGDKILRRHFKAILRREDIKATEKDKIDVYKSFKPGDIILARVLPITEAHNYQLSTAENELGVAVAYSEHGHPMIPISWTEMQCIKTYVKEPRKVAKLIPENIHEDLIARLSETTTKV</sequence>
<feature type="domain" description="Exosome complex component CSL4 C-terminal" evidence="4">
    <location>
        <begin position="97"/>
        <end position="133"/>
    </location>
</feature>
<dbReference type="PANTHER" id="PTHR12686:SF8">
    <property type="entry name" value="EXOSOME COMPLEX COMPONENT CSL4"/>
    <property type="match status" value="1"/>
</dbReference>
<protein>
    <recommendedName>
        <fullName evidence="8">Exosome complex component CSL4</fullName>
    </recommendedName>
</protein>
<comment type="caution">
    <text evidence="6">The sequence shown here is derived from an EMBL/GenBank/DDBJ whole genome shotgun (WGS) entry which is preliminary data.</text>
</comment>
<keyword evidence="7" id="KW-1185">Reference proteome</keyword>
<dbReference type="InterPro" id="IPR019495">
    <property type="entry name" value="EXOSC1_C"/>
</dbReference>
<dbReference type="Gene3D" id="2.40.50.140">
    <property type="entry name" value="Nucleic acid-binding proteins"/>
    <property type="match status" value="1"/>
</dbReference>
<evidence type="ECO:0000259" key="4">
    <source>
        <dbReference type="Pfam" id="PF10447"/>
    </source>
</evidence>
<dbReference type="GO" id="GO:0006396">
    <property type="term" value="P:RNA processing"/>
    <property type="evidence" value="ECO:0007669"/>
    <property type="project" value="InterPro"/>
</dbReference>